<comment type="caution">
    <text evidence="2">The sequence shown here is derived from an EMBL/GenBank/DDBJ whole genome shotgun (WGS) entry which is preliminary data.</text>
</comment>
<dbReference type="InterPro" id="IPR052929">
    <property type="entry name" value="RNase_H-like_EbsB-rel"/>
</dbReference>
<name>A0A7J6GLA7_CANSA</name>
<accession>A0A7J6GLA7</accession>
<dbReference type="AlphaFoldDB" id="A0A7J6GLA7"/>
<evidence type="ECO:0000313" key="3">
    <source>
        <dbReference type="Proteomes" id="UP000583929"/>
    </source>
</evidence>
<feature type="domain" description="RNase H type-1" evidence="1">
    <location>
        <begin position="54"/>
        <end position="165"/>
    </location>
</feature>
<reference evidence="2 3" key="1">
    <citation type="journal article" date="2020" name="bioRxiv">
        <title>Sequence and annotation of 42 cannabis genomes reveals extensive copy number variation in cannabinoid synthesis and pathogen resistance genes.</title>
        <authorList>
            <person name="Mckernan K.J."/>
            <person name="Helbert Y."/>
            <person name="Kane L.T."/>
            <person name="Ebling H."/>
            <person name="Zhang L."/>
            <person name="Liu B."/>
            <person name="Eaton Z."/>
            <person name="Mclaughlin S."/>
            <person name="Kingan S."/>
            <person name="Baybayan P."/>
            <person name="Concepcion G."/>
            <person name="Jordan M."/>
            <person name="Riva A."/>
            <person name="Barbazuk W."/>
            <person name="Harkins T."/>
        </authorList>
    </citation>
    <scope>NUCLEOTIDE SEQUENCE [LARGE SCALE GENOMIC DNA]</scope>
    <source>
        <strain evidence="3">cv. Jamaican Lion 4</strain>
        <tissue evidence="2">Leaf</tissue>
    </source>
</reference>
<dbReference type="CDD" id="cd06222">
    <property type="entry name" value="RNase_H_like"/>
    <property type="match status" value="1"/>
</dbReference>
<dbReference type="Proteomes" id="UP000583929">
    <property type="component" value="Unassembled WGS sequence"/>
</dbReference>
<protein>
    <recommendedName>
        <fullName evidence="1">RNase H type-1 domain-containing protein</fullName>
    </recommendedName>
</protein>
<gene>
    <name evidence="2" type="ORF">G4B88_021682</name>
</gene>
<dbReference type="Pfam" id="PF13456">
    <property type="entry name" value="RVT_3"/>
    <property type="match status" value="1"/>
</dbReference>
<dbReference type="EMBL" id="JAATIQ010000100">
    <property type="protein sequence ID" value="KAF4382899.1"/>
    <property type="molecule type" value="Genomic_DNA"/>
</dbReference>
<dbReference type="GO" id="GO:0004523">
    <property type="term" value="F:RNA-DNA hybrid ribonuclease activity"/>
    <property type="evidence" value="ECO:0007669"/>
    <property type="project" value="InterPro"/>
</dbReference>
<proteinExistence type="predicted"/>
<keyword evidence="3" id="KW-1185">Reference proteome</keyword>
<dbReference type="PANTHER" id="PTHR47074">
    <property type="entry name" value="BNAC02G40300D PROTEIN"/>
    <property type="match status" value="1"/>
</dbReference>
<dbReference type="InterPro" id="IPR044730">
    <property type="entry name" value="RNase_H-like_dom_plant"/>
</dbReference>
<dbReference type="InterPro" id="IPR002156">
    <property type="entry name" value="RNaseH_domain"/>
</dbReference>
<organism evidence="2 3">
    <name type="scientific">Cannabis sativa</name>
    <name type="common">Hemp</name>
    <name type="synonym">Marijuana</name>
    <dbReference type="NCBI Taxonomy" id="3483"/>
    <lineage>
        <taxon>Eukaryota</taxon>
        <taxon>Viridiplantae</taxon>
        <taxon>Streptophyta</taxon>
        <taxon>Embryophyta</taxon>
        <taxon>Tracheophyta</taxon>
        <taxon>Spermatophyta</taxon>
        <taxon>Magnoliopsida</taxon>
        <taxon>eudicotyledons</taxon>
        <taxon>Gunneridae</taxon>
        <taxon>Pentapetalae</taxon>
        <taxon>rosids</taxon>
        <taxon>fabids</taxon>
        <taxon>Rosales</taxon>
        <taxon>Cannabaceae</taxon>
        <taxon>Cannabis</taxon>
    </lineage>
</organism>
<dbReference type="PANTHER" id="PTHR47074:SF11">
    <property type="entry name" value="REVERSE TRANSCRIPTASE-LIKE PROTEIN"/>
    <property type="match status" value="1"/>
</dbReference>
<evidence type="ECO:0000313" key="2">
    <source>
        <dbReference type="EMBL" id="KAF4382899.1"/>
    </source>
</evidence>
<evidence type="ECO:0000259" key="1">
    <source>
        <dbReference type="Pfam" id="PF13456"/>
    </source>
</evidence>
<dbReference type="GO" id="GO:0003676">
    <property type="term" value="F:nucleic acid binding"/>
    <property type="evidence" value="ECO:0007669"/>
    <property type="project" value="InterPro"/>
</dbReference>
<sequence>MAMQRDAVNKCFQEHYPLLRLGNVNSEKSRGTEVVRWGLPRPGRVKCFVDYASANDDSTVMVVIFDEDGLIKCFRAVKVQVYYVLHGELEALKFGFCLAWDVVAADVDFYSDILQLVQALVESQRPHWNLHFSFTNLLCDLDSSRFSVNWISRRSNEVAYALARWGLFHTLVMVYFIFGREYPCYCPWERGGTTVNVAASAVALTIVDRFPISDSR</sequence>